<feature type="transmembrane region" description="Helical" evidence="5">
    <location>
        <begin position="101"/>
        <end position="122"/>
    </location>
</feature>
<organism evidence="7 8">
    <name type="scientific">Paenibacillus spongiae</name>
    <dbReference type="NCBI Taxonomy" id="2909671"/>
    <lineage>
        <taxon>Bacteria</taxon>
        <taxon>Bacillati</taxon>
        <taxon>Bacillota</taxon>
        <taxon>Bacilli</taxon>
        <taxon>Bacillales</taxon>
        <taxon>Paenibacillaceae</taxon>
        <taxon>Paenibacillus</taxon>
    </lineage>
</organism>
<dbReference type="Pfam" id="PF04893">
    <property type="entry name" value="Yip1"/>
    <property type="match status" value="1"/>
</dbReference>
<evidence type="ECO:0000256" key="3">
    <source>
        <dbReference type="ARBA" id="ARBA00022989"/>
    </source>
</evidence>
<dbReference type="InterPro" id="IPR006977">
    <property type="entry name" value="Yip1_dom"/>
</dbReference>
<keyword evidence="3 5" id="KW-1133">Transmembrane helix</keyword>
<evidence type="ECO:0000259" key="6">
    <source>
        <dbReference type="Pfam" id="PF04893"/>
    </source>
</evidence>
<keyword evidence="8" id="KW-1185">Reference proteome</keyword>
<dbReference type="Proteomes" id="UP001057877">
    <property type="component" value="Chromosome"/>
</dbReference>
<evidence type="ECO:0000256" key="1">
    <source>
        <dbReference type="ARBA" id="ARBA00004141"/>
    </source>
</evidence>
<gene>
    <name evidence="7" type="ORF">L1F29_29600</name>
</gene>
<feature type="transmembrane region" description="Helical" evidence="5">
    <location>
        <begin position="134"/>
        <end position="154"/>
    </location>
</feature>
<sequence length="208" mass="23550">MRRLGEQLAYSWKFLRHPIDGFYDLRFSGKGSVLSASVLLVLFYISQLLKLELTHFVFEPFGLAYTSPIQQLLICLLPIFVWVLANYLVSCITKGQGTFKAVYISTAYSMLPFIYFAVPVALLSNLFSNAEGAIYGFMNFFISAWIAILFYIQVKEVHGFEVTETFTNIFWMLFAGVAIIAFSLALFAIVIQSVNFAVSFLREAIGYV</sequence>
<dbReference type="EMBL" id="CP091430">
    <property type="protein sequence ID" value="UVI29527.1"/>
    <property type="molecule type" value="Genomic_DNA"/>
</dbReference>
<reference evidence="7" key="1">
    <citation type="submission" date="2022-01" db="EMBL/GenBank/DDBJ databases">
        <title>Paenibacillus spongiae sp. nov., isolated from marine sponge.</title>
        <authorList>
            <person name="Li Z."/>
            <person name="Zhang M."/>
        </authorList>
    </citation>
    <scope>NUCLEOTIDE SEQUENCE</scope>
    <source>
        <strain evidence="7">PHS-Z3</strain>
    </source>
</reference>
<accession>A0ABY5S6J2</accession>
<evidence type="ECO:0000256" key="2">
    <source>
        <dbReference type="ARBA" id="ARBA00022692"/>
    </source>
</evidence>
<keyword evidence="4 5" id="KW-0472">Membrane</keyword>
<evidence type="ECO:0000313" key="7">
    <source>
        <dbReference type="EMBL" id="UVI29527.1"/>
    </source>
</evidence>
<name>A0ABY5S6J2_9BACL</name>
<dbReference type="RefSeq" id="WP_258385616.1">
    <property type="nucleotide sequence ID" value="NZ_CP091430.1"/>
</dbReference>
<evidence type="ECO:0000313" key="8">
    <source>
        <dbReference type="Proteomes" id="UP001057877"/>
    </source>
</evidence>
<evidence type="ECO:0000256" key="5">
    <source>
        <dbReference type="SAM" id="Phobius"/>
    </source>
</evidence>
<evidence type="ECO:0000256" key="4">
    <source>
        <dbReference type="ARBA" id="ARBA00023136"/>
    </source>
</evidence>
<feature type="transmembrane region" description="Helical" evidence="5">
    <location>
        <begin position="166"/>
        <end position="191"/>
    </location>
</feature>
<protein>
    <recommendedName>
        <fullName evidence="6">Yip1 domain-containing protein</fullName>
    </recommendedName>
</protein>
<proteinExistence type="predicted"/>
<feature type="transmembrane region" description="Helical" evidence="5">
    <location>
        <begin position="31"/>
        <end position="49"/>
    </location>
</feature>
<keyword evidence="2 5" id="KW-0812">Transmembrane</keyword>
<comment type="subcellular location">
    <subcellularLocation>
        <location evidence="1">Membrane</location>
        <topology evidence="1">Multi-pass membrane protein</topology>
    </subcellularLocation>
</comment>
<feature type="transmembrane region" description="Helical" evidence="5">
    <location>
        <begin position="69"/>
        <end position="89"/>
    </location>
</feature>
<feature type="domain" description="Yip1" evidence="6">
    <location>
        <begin position="12"/>
        <end position="181"/>
    </location>
</feature>